<keyword evidence="1" id="KW-0732">Signal</keyword>
<name>A0ABD2CFU3_VESMC</name>
<organism evidence="2 3">
    <name type="scientific">Vespula maculifrons</name>
    <name type="common">Eastern yellow jacket</name>
    <name type="synonym">Wasp</name>
    <dbReference type="NCBI Taxonomy" id="7453"/>
    <lineage>
        <taxon>Eukaryota</taxon>
        <taxon>Metazoa</taxon>
        <taxon>Ecdysozoa</taxon>
        <taxon>Arthropoda</taxon>
        <taxon>Hexapoda</taxon>
        <taxon>Insecta</taxon>
        <taxon>Pterygota</taxon>
        <taxon>Neoptera</taxon>
        <taxon>Endopterygota</taxon>
        <taxon>Hymenoptera</taxon>
        <taxon>Apocrita</taxon>
        <taxon>Aculeata</taxon>
        <taxon>Vespoidea</taxon>
        <taxon>Vespidae</taxon>
        <taxon>Vespinae</taxon>
        <taxon>Vespula</taxon>
    </lineage>
</organism>
<evidence type="ECO:0000256" key="1">
    <source>
        <dbReference type="SAM" id="SignalP"/>
    </source>
</evidence>
<sequence>MLSNMNHSGKPCLLSMKVPVWIVCLHWLIWTSLLSEAIDINCCQNGTTWVAGRNCSDGSNIRIKCTLGFYKINGEHEEFNITQTKNGTVLTEIESLIQISQDQ</sequence>
<dbReference type="Proteomes" id="UP001607303">
    <property type="component" value="Unassembled WGS sequence"/>
</dbReference>
<dbReference type="AlphaFoldDB" id="A0ABD2CFU3"/>
<accession>A0ABD2CFU3</accession>
<feature type="chain" id="PRO_5044784360" evidence="1">
    <location>
        <begin position="38"/>
        <end position="103"/>
    </location>
</feature>
<reference evidence="2 3" key="1">
    <citation type="journal article" date="2024" name="Ann. Entomol. Soc. Am.">
        <title>Genomic analyses of the southern and eastern yellowjacket wasps (Hymenoptera: Vespidae) reveal evolutionary signatures of social life.</title>
        <authorList>
            <person name="Catto M.A."/>
            <person name="Caine P.B."/>
            <person name="Orr S.E."/>
            <person name="Hunt B.G."/>
            <person name="Goodisman M.A.D."/>
        </authorList>
    </citation>
    <scope>NUCLEOTIDE SEQUENCE [LARGE SCALE GENOMIC DNA]</scope>
    <source>
        <strain evidence="2">232</strain>
        <tissue evidence="2">Head and thorax</tissue>
    </source>
</reference>
<dbReference type="EMBL" id="JAYRBN010000053">
    <property type="protein sequence ID" value="KAL2743949.1"/>
    <property type="molecule type" value="Genomic_DNA"/>
</dbReference>
<keyword evidence="3" id="KW-1185">Reference proteome</keyword>
<feature type="signal peptide" evidence="1">
    <location>
        <begin position="1"/>
        <end position="37"/>
    </location>
</feature>
<protein>
    <submittedName>
        <fullName evidence="2">G-protein coupled receptor Mth2-like</fullName>
    </submittedName>
</protein>
<evidence type="ECO:0000313" key="2">
    <source>
        <dbReference type="EMBL" id="KAL2743949.1"/>
    </source>
</evidence>
<comment type="caution">
    <text evidence="2">The sequence shown here is derived from an EMBL/GenBank/DDBJ whole genome shotgun (WGS) entry which is preliminary data.</text>
</comment>
<proteinExistence type="predicted"/>
<gene>
    <name evidence="2" type="ORF">V1477_007825</name>
</gene>
<evidence type="ECO:0000313" key="3">
    <source>
        <dbReference type="Proteomes" id="UP001607303"/>
    </source>
</evidence>